<sequence>MKTKLVLWGANSQDEKILVAVELLADDNKVKIYTFPEAIATETFSQQMMTEWRLDKPVAFPEGFTETERALNLSESLLPEQIKVERSDLVTRAQTEWQFIVLSSKLSQAYQSELEDLRERVSRLESYEKPIWEELKGFWDKVQEQVRERNLFRGHADALRDMTNELFTEMKSLRNRMDKEFAQQSKDNMQQFMDMLDGIEQRIADNKRLQGIFDELKKMQRQFREAKFTRDDRNKVWKRLDKSFKIVKEKRFGAESGDDRSPLERTQRRMKGLLGAIEKMETSISRDQDELNFQNRKIARTDGQLEAQIRSAKIKMVEERINSKKLKLEDMLKTKAELERRTQSLEAKAAKRKEQEKIKEAEAEAKAKIQEQIKEEAATRAEDSGKLEQAAEQITDKPAAAEPAKAEAPGGLDEVVATAQAVAAVVSGQVSEATAKLEKEQA</sequence>
<proteinExistence type="predicted"/>
<name>A0A5C6RMR6_9BACT</name>
<dbReference type="Proteomes" id="UP000321580">
    <property type="component" value="Unassembled WGS sequence"/>
</dbReference>
<evidence type="ECO:0000313" key="2">
    <source>
        <dbReference type="EMBL" id="TXB63487.1"/>
    </source>
</evidence>
<dbReference type="EMBL" id="VOOR01000015">
    <property type="protein sequence ID" value="TXB63487.1"/>
    <property type="molecule type" value="Genomic_DNA"/>
</dbReference>
<reference evidence="2 3" key="1">
    <citation type="submission" date="2019-08" db="EMBL/GenBank/DDBJ databases">
        <title>Genome of Phaeodactylibacter luteus.</title>
        <authorList>
            <person name="Bowman J.P."/>
        </authorList>
    </citation>
    <scope>NUCLEOTIDE SEQUENCE [LARGE SCALE GENOMIC DNA]</scope>
    <source>
        <strain evidence="2 3">KCTC 42180</strain>
    </source>
</reference>
<evidence type="ECO:0000256" key="1">
    <source>
        <dbReference type="SAM" id="MobiDB-lite"/>
    </source>
</evidence>
<dbReference type="RefSeq" id="WP_147167126.1">
    <property type="nucleotide sequence ID" value="NZ_VOOR01000015.1"/>
</dbReference>
<feature type="compositionally biased region" description="Low complexity" evidence="1">
    <location>
        <begin position="397"/>
        <end position="412"/>
    </location>
</feature>
<keyword evidence="3" id="KW-1185">Reference proteome</keyword>
<evidence type="ECO:0000313" key="3">
    <source>
        <dbReference type="Proteomes" id="UP000321580"/>
    </source>
</evidence>
<feature type="compositionally biased region" description="Basic and acidic residues" evidence="1">
    <location>
        <begin position="375"/>
        <end position="386"/>
    </location>
</feature>
<dbReference type="AlphaFoldDB" id="A0A5C6RMR6"/>
<protein>
    <submittedName>
        <fullName evidence="2">Uncharacterized protein</fullName>
    </submittedName>
</protein>
<dbReference type="OrthoDB" id="1489552at2"/>
<gene>
    <name evidence="2" type="ORF">FRY97_09010</name>
</gene>
<accession>A0A5C6RMR6</accession>
<organism evidence="2 3">
    <name type="scientific">Phaeodactylibacter luteus</name>
    <dbReference type="NCBI Taxonomy" id="1564516"/>
    <lineage>
        <taxon>Bacteria</taxon>
        <taxon>Pseudomonadati</taxon>
        <taxon>Bacteroidota</taxon>
        <taxon>Saprospiria</taxon>
        <taxon>Saprospirales</taxon>
        <taxon>Haliscomenobacteraceae</taxon>
        <taxon>Phaeodactylibacter</taxon>
    </lineage>
</organism>
<feature type="region of interest" description="Disordered" evidence="1">
    <location>
        <begin position="375"/>
        <end position="412"/>
    </location>
</feature>
<comment type="caution">
    <text evidence="2">The sequence shown here is derived from an EMBL/GenBank/DDBJ whole genome shotgun (WGS) entry which is preliminary data.</text>
</comment>